<evidence type="ECO:0000259" key="10">
    <source>
        <dbReference type="Pfam" id="PF14845"/>
    </source>
</evidence>
<feature type="domain" description="Glycoside hydrolase family 20 catalytic" evidence="9">
    <location>
        <begin position="251"/>
        <end position="586"/>
    </location>
</feature>
<evidence type="ECO:0000256" key="7">
    <source>
        <dbReference type="ARBA" id="ARBA00023295"/>
    </source>
</evidence>
<gene>
    <name evidence="11" type="primary">HEXC_5</name>
    <name evidence="11" type="ORF">B7P43_G04537</name>
</gene>
<dbReference type="Pfam" id="PF00728">
    <property type="entry name" value="Glyco_hydro_20"/>
    <property type="match status" value="1"/>
</dbReference>
<evidence type="ECO:0000256" key="5">
    <source>
        <dbReference type="ARBA" id="ARBA00022801"/>
    </source>
</evidence>
<dbReference type="GO" id="GO:0016231">
    <property type="term" value="F:beta-N-acetylglucosaminidase activity"/>
    <property type="evidence" value="ECO:0007669"/>
    <property type="project" value="TreeGrafter"/>
</dbReference>
<dbReference type="EC" id="3.2.1.52" evidence="3"/>
<dbReference type="Pfam" id="PF14845">
    <property type="entry name" value="Glycohydro_20b2"/>
    <property type="match status" value="1"/>
</dbReference>
<dbReference type="PANTHER" id="PTHR22600:SF42">
    <property type="entry name" value="BETA-N-ACETYLHEXOSAMINIDASE"/>
    <property type="match status" value="1"/>
</dbReference>
<dbReference type="GO" id="GO:0030203">
    <property type="term" value="P:glycosaminoglycan metabolic process"/>
    <property type="evidence" value="ECO:0007669"/>
    <property type="project" value="TreeGrafter"/>
</dbReference>
<comment type="catalytic activity">
    <reaction evidence="1">
        <text>Hydrolysis of terminal non-reducing N-acetyl-D-hexosamine residues in N-acetyl-beta-D-hexosaminides.</text>
        <dbReference type="EC" id="3.2.1.52"/>
    </reaction>
</comment>
<keyword evidence="6" id="KW-0325">Glycoprotein</keyword>
<feature type="active site" description="Proton donor" evidence="8">
    <location>
        <position position="416"/>
    </location>
</feature>
<dbReference type="EMBL" id="NEVH01013243">
    <property type="protein sequence ID" value="PNF29505.1"/>
    <property type="molecule type" value="Genomic_DNA"/>
</dbReference>
<evidence type="ECO:0000256" key="4">
    <source>
        <dbReference type="ARBA" id="ARBA00022729"/>
    </source>
</evidence>
<dbReference type="SUPFAM" id="SSF55545">
    <property type="entry name" value="beta-N-acetylhexosaminidase-like domain"/>
    <property type="match status" value="1"/>
</dbReference>
<comment type="caution">
    <text evidence="11">The sequence shown here is derived from an EMBL/GenBank/DDBJ whole genome shotgun (WGS) entry which is preliminary data.</text>
</comment>
<keyword evidence="5" id="KW-0378">Hydrolase</keyword>
<dbReference type="SUPFAM" id="SSF51445">
    <property type="entry name" value="(Trans)glycosidases"/>
    <property type="match status" value="1"/>
</dbReference>
<evidence type="ECO:0000313" key="12">
    <source>
        <dbReference type="Proteomes" id="UP000235965"/>
    </source>
</evidence>
<dbReference type="InterPro" id="IPR025705">
    <property type="entry name" value="Beta_hexosaminidase_sua/sub"/>
</dbReference>
<dbReference type="GO" id="GO:0005886">
    <property type="term" value="C:plasma membrane"/>
    <property type="evidence" value="ECO:0007669"/>
    <property type="project" value="TreeGrafter"/>
</dbReference>
<evidence type="ECO:0000313" key="11">
    <source>
        <dbReference type="EMBL" id="PNF29505.1"/>
    </source>
</evidence>
<sequence>MHVTAVHRLRRFCVSPADMKVAYLLQVLSAAACLCAAEDSGPGWQWSWACKSGRCVKSEYPISYASSRGISNITRKSQSACRLTCGQYGALWPHPTGPTTIGEQVVAFHPSIIRFDLLEVVDSGRGTREYLAACTQLFLDNLLVECGANCSVVSDTDVYVRLVTRSQDLTLNWNTDETYTLDIVTSSRVNSVTVNIRAETVYGARHGLETLSQLVARVPAPLGGGGRGHSSPRKHLLIMATNVRLSDAPIFRHRGLMLDTARNFLPLYAMKRTLDAMAASKLNVLHWHATDSQSFPLESPRVPQLARFGAYSSRQVYTPQDVAYLLEYARLRGVRIIMELDAPSHAGNGWQWGEAAGLGQLAVCVNQQPWRKYCIQPPCGQLNPTNPNLYRVLRDLYRDILDIFPRGEPLHMGGDEVYFPCWNSSAEIVNWMEARGQGRGQADFLQLWADYQSTALGTLDEEVGHSNTPIILWSSHLTEPGVIESFLNKDRYIIQTWVPASSSLPVELLAKGYRVIYSTKDTWYLDHGFWGSTVYHNWRVVYDNRIPRKAGVLGGEACMWSELVDNQSLDAKVWPRTAAMAERLWADPETRSSSAEARFYRHRQRLVTRGIRADAVSPAYCYQNEGEC</sequence>
<dbReference type="GO" id="GO:0005975">
    <property type="term" value="P:carbohydrate metabolic process"/>
    <property type="evidence" value="ECO:0007669"/>
    <property type="project" value="InterPro"/>
</dbReference>
<organism evidence="11 12">
    <name type="scientific">Cryptotermes secundus</name>
    <dbReference type="NCBI Taxonomy" id="105785"/>
    <lineage>
        <taxon>Eukaryota</taxon>
        <taxon>Metazoa</taxon>
        <taxon>Ecdysozoa</taxon>
        <taxon>Arthropoda</taxon>
        <taxon>Hexapoda</taxon>
        <taxon>Insecta</taxon>
        <taxon>Pterygota</taxon>
        <taxon>Neoptera</taxon>
        <taxon>Polyneoptera</taxon>
        <taxon>Dictyoptera</taxon>
        <taxon>Blattodea</taxon>
        <taxon>Blattoidea</taxon>
        <taxon>Termitoidae</taxon>
        <taxon>Kalotermitidae</taxon>
        <taxon>Cryptotermitinae</taxon>
        <taxon>Cryptotermes</taxon>
    </lineage>
</organism>
<dbReference type="CDD" id="cd06562">
    <property type="entry name" value="GH20_HexA_HexB-like"/>
    <property type="match status" value="1"/>
</dbReference>
<keyword evidence="4" id="KW-0732">Signal</keyword>
<evidence type="ECO:0000256" key="2">
    <source>
        <dbReference type="ARBA" id="ARBA00006285"/>
    </source>
</evidence>
<feature type="non-terminal residue" evidence="11">
    <location>
        <position position="628"/>
    </location>
</feature>
<evidence type="ECO:0000256" key="3">
    <source>
        <dbReference type="ARBA" id="ARBA00012663"/>
    </source>
</evidence>
<keyword evidence="12" id="KW-1185">Reference proteome</keyword>
<evidence type="ECO:0000256" key="8">
    <source>
        <dbReference type="PIRSR" id="PIRSR625705-1"/>
    </source>
</evidence>
<protein>
    <recommendedName>
        <fullName evidence="3">beta-N-acetylhexosaminidase</fullName>
        <ecNumber evidence="3">3.2.1.52</ecNumber>
    </recommendedName>
</protein>
<dbReference type="InterPro" id="IPR029019">
    <property type="entry name" value="HEX_eukaryotic_N"/>
</dbReference>
<proteinExistence type="inferred from homology"/>
<dbReference type="PRINTS" id="PR00738">
    <property type="entry name" value="GLHYDRLASE20"/>
</dbReference>
<dbReference type="Gene3D" id="3.20.20.80">
    <property type="entry name" value="Glycosidases"/>
    <property type="match status" value="1"/>
</dbReference>
<name>A0A2J7QLP0_9NEOP</name>
<comment type="similarity">
    <text evidence="2">Belongs to the glycosyl hydrolase 20 family.</text>
</comment>
<feature type="domain" description="Beta-hexosaminidase eukaryotic type N-terminal" evidence="10">
    <location>
        <begin position="158"/>
        <end position="214"/>
    </location>
</feature>
<dbReference type="InterPro" id="IPR029018">
    <property type="entry name" value="Hex-like_dom2"/>
</dbReference>
<dbReference type="Gene3D" id="3.30.379.10">
    <property type="entry name" value="Chitobiase/beta-hexosaminidase domain 2-like"/>
    <property type="match status" value="1"/>
</dbReference>
<accession>A0A2J7QLP0</accession>
<dbReference type="InterPro" id="IPR015883">
    <property type="entry name" value="Glyco_hydro_20_cat"/>
</dbReference>
<dbReference type="FunFam" id="3.20.20.80:FF:000063">
    <property type="entry name" value="Beta-hexosaminidase"/>
    <property type="match status" value="1"/>
</dbReference>
<evidence type="ECO:0000256" key="6">
    <source>
        <dbReference type="ARBA" id="ARBA00023180"/>
    </source>
</evidence>
<dbReference type="OrthoDB" id="428480at2759"/>
<evidence type="ECO:0000259" key="9">
    <source>
        <dbReference type="Pfam" id="PF00728"/>
    </source>
</evidence>
<dbReference type="PANTHER" id="PTHR22600">
    <property type="entry name" value="BETA-HEXOSAMINIDASE"/>
    <property type="match status" value="1"/>
</dbReference>
<keyword evidence="7" id="KW-0326">Glycosidase</keyword>
<reference evidence="11 12" key="1">
    <citation type="submission" date="2017-12" db="EMBL/GenBank/DDBJ databases">
        <title>Hemimetabolous genomes reveal molecular basis of termite eusociality.</title>
        <authorList>
            <person name="Harrison M.C."/>
            <person name="Jongepier E."/>
            <person name="Robertson H.M."/>
            <person name="Arning N."/>
            <person name="Bitard-Feildel T."/>
            <person name="Chao H."/>
            <person name="Childers C.P."/>
            <person name="Dinh H."/>
            <person name="Doddapaneni H."/>
            <person name="Dugan S."/>
            <person name="Gowin J."/>
            <person name="Greiner C."/>
            <person name="Han Y."/>
            <person name="Hu H."/>
            <person name="Hughes D.S.T."/>
            <person name="Huylmans A.-K."/>
            <person name="Kemena C."/>
            <person name="Kremer L.P.M."/>
            <person name="Lee S.L."/>
            <person name="Lopez-Ezquerra A."/>
            <person name="Mallet L."/>
            <person name="Monroy-Kuhn J.M."/>
            <person name="Moser A."/>
            <person name="Murali S.C."/>
            <person name="Muzny D.M."/>
            <person name="Otani S."/>
            <person name="Piulachs M.-D."/>
            <person name="Poelchau M."/>
            <person name="Qu J."/>
            <person name="Schaub F."/>
            <person name="Wada-Katsumata A."/>
            <person name="Worley K.C."/>
            <person name="Xie Q."/>
            <person name="Ylla G."/>
            <person name="Poulsen M."/>
            <person name="Gibbs R.A."/>
            <person name="Schal C."/>
            <person name="Richards S."/>
            <person name="Belles X."/>
            <person name="Korb J."/>
            <person name="Bornberg-Bauer E."/>
        </authorList>
    </citation>
    <scope>NUCLEOTIDE SEQUENCE [LARGE SCALE GENOMIC DNA]</scope>
    <source>
        <tissue evidence="11">Whole body</tissue>
    </source>
</reference>
<evidence type="ECO:0000256" key="1">
    <source>
        <dbReference type="ARBA" id="ARBA00001231"/>
    </source>
</evidence>
<dbReference type="Proteomes" id="UP000235965">
    <property type="component" value="Unassembled WGS sequence"/>
</dbReference>
<dbReference type="InterPro" id="IPR017853">
    <property type="entry name" value="GH"/>
</dbReference>
<dbReference type="AlphaFoldDB" id="A0A2J7QLP0"/>